<evidence type="ECO:0000256" key="18">
    <source>
        <dbReference type="SAM" id="MobiDB-lite"/>
    </source>
</evidence>
<evidence type="ECO:0000256" key="5">
    <source>
        <dbReference type="ARBA" id="ARBA00010774"/>
    </source>
</evidence>
<evidence type="ECO:0000313" key="21">
    <source>
        <dbReference type="Proteomes" id="UP000708208"/>
    </source>
</evidence>
<dbReference type="EC" id="3.1.13.4" evidence="6"/>
<feature type="domain" description="Endonuclease/exonuclease/phosphatase" evidence="19">
    <location>
        <begin position="43"/>
        <end position="372"/>
    </location>
</feature>
<keyword evidence="7" id="KW-0963">Cytoplasm</keyword>
<dbReference type="GO" id="GO:0004535">
    <property type="term" value="F:poly(A)-specific ribonuclease activity"/>
    <property type="evidence" value="ECO:0007669"/>
    <property type="project" value="UniProtKB-EC"/>
</dbReference>
<evidence type="ECO:0000256" key="10">
    <source>
        <dbReference type="ARBA" id="ARBA00022723"/>
    </source>
</evidence>
<evidence type="ECO:0000256" key="7">
    <source>
        <dbReference type="ARBA" id="ARBA00022490"/>
    </source>
</evidence>
<reference evidence="20" key="1">
    <citation type="submission" date="2021-06" db="EMBL/GenBank/DDBJ databases">
        <authorList>
            <person name="Hodson N. C."/>
            <person name="Mongue J. A."/>
            <person name="Jaron S. K."/>
        </authorList>
    </citation>
    <scope>NUCLEOTIDE SEQUENCE</scope>
</reference>
<keyword evidence="12" id="KW-0378">Hydrolase</keyword>
<evidence type="ECO:0000256" key="14">
    <source>
        <dbReference type="ARBA" id="ARBA00022842"/>
    </source>
</evidence>
<keyword evidence="9" id="KW-0540">Nuclease</keyword>
<dbReference type="Proteomes" id="UP000708208">
    <property type="component" value="Unassembled WGS sequence"/>
</dbReference>
<protein>
    <recommendedName>
        <fullName evidence="6">poly(A)-specific ribonuclease</fullName>
        <ecNumber evidence="6">3.1.13.4</ecNumber>
    </recommendedName>
</protein>
<evidence type="ECO:0000256" key="1">
    <source>
        <dbReference type="ARBA" id="ARBA00001663"/>
    </source>
</evidence>
<comment type="cofactor">
    <cofactor evidence="2">
        <name>Mg(2+)</name>
        <dbReference type="ChEBI" id="CHEBI:18420"/>
    </cofactor>
</comment>
<dbReference type="GO" id="GO:0005634">
    <property type="term" value="C:nucleus"/>
    <property type="evidence" value="ECO:0007669"/>
    <property type="project" value="UniProtKB-SubCell"/>
</dbReference>
<dbReference type="GO" id="GO:0005737">
    <property type="term" value="C:cytoplasm"/>
    <property type="evidence" value="ECO:0007669"/>
    <property type="project" value="UniProtKB-SubCell"/>
</dbReference>
<keyword evidence="14" id="KW-0460">Magnesium</keyword>
<keyword evidence="16" id="KW-0804">Transcription</keyword>
<dbReference type="CDD" id="cd09097">
    <property type="entry name" value="Deadenylase_CCR4"/>
    <property type="match status" value="1"/>
</dbReference>
<dbReference type="AlphaFoldDB" id="A0A8J2JFW4"/>
<comment type="subcellular location">
    <subcellularLocation>
        <location evidence="4">Cytoplasm</location>
    </subcellularLocation>
    <subcellularLocation>
        <location evidence="3">Nucleus</location>
    </subcellularLocation>
</comment>
<keyword evidence="15" id="KW-0805">Transcription regulation</keyword>
<dbReference type="OrthoDB" id="428734at2759"/>
<accession>A0A8J2JFW4</accession>
<evidence type="ECO:0000256" key="11">
    <source>
        <dbReference type="ARBA" id="ARBA00022737"/>
    </source>
</evidence>
<comment type="caution">
    <text evidence="20">The sequence shown here is derived from an EMBL/GenBank/DDBJ whole genome shotgun (WGS) entry which is preliminary data.</text>
</comment>
<evidence type="ECO:0000256" key="3">
    <source>
        <dbReference type="ARBA" id="ARBA00004123"/>
    </source>
</evidence>
<evidence type="ECO:0000256" key="12">
    <source>
        <dbReference type="ARBA" id="ARBA00022801"/>
    </source>
</evidence>
<name>A0A8J2JFW4_9HEXA</name>
<evidence type="ECO:0000256" key="17">
    <source>
        <dbReference type="ARBA" id="ARBA00023242"/>
    </source>
</evidence>
<evidence type="ECO:0000259" key="19">
    <source>
        <dbReference type="Pfam" id="PF03372"/>
    </source>
</evidence>
<dbReference type="EMBL" id="CAJVCH010050498">
    <property type="protein sequence ID" value="CAG7718042.1"/>
    <property type="molecule type" value="Genomic_DNA"/>
</dbReference>
<feature type="region of interest" description="Disordered" evidence="18">
    <location>
        <begin position="1"/>
        <end position="26"/>
    </location>
</feature>
<dbReference type="Pfam" id="PF03372">
    <property type="entry name" value="Exo_endo_phos"/>
    <property type="match status" value="1"/>
</dbReference>
<dbReference type="FunFam" id="3.60.10.10:FF:000002">
    <property type="entry name" value="CCR4-NOT transcription complex subunit 6 like"/>
    <property type="match status" value="1"/>
</dbReference>
<evidence type="ECO:0000256" key="2">
    <source>
        <dbReference type="ARBA" id="ARBA00001946"/>
    </source>
</evidence>
<feature type="region of interest" description="Disordered" evidence="18">
    <location>
        <begin position="384"/>
        <end position="404"/>
    </location>
</feature>
<evidence type="ECO:0000256" key="4">
    <source>
        <dbReference type="ARBA" id="ARBA00004496"/>
    </source>
</evidence>
<evidence type="ECO:0000256" key="16">
    <source>
        <dbReference type="ARBA" id="ARBA00023163"/>
    </source>
</evidence>
<dbReference type="PANTHER" id="PTHR12121">
    <property type="entry name" value="CARBON CATABOLITE REPRESSOR PROTEIN 4"/>
    <property type="match status" value="1"/>
</dbReference>
<keyword evidence="11" id="KW-0677">Repeat</keyword>
<keyword evidence="13" id="KW-0269">Exonuclease</keyword>
<comment type="similarity">
    <text evidence="5">Belongs to the CCR4/nocturin family.</text>
</comment>
<feature type="compositionally biased region" description="Polar residues" evidence="18">
    <location>
        <begin position="386"/>
        <end position="397"/>
    </location>
</feature>
<evidence type="ECO:0000256" key="9">
    <source>
        <dbReference type="ARBA" id="ARBA00022722"/>
    </source>
</evidence>
<keyword evidence="8" id="KW-0433">Leucine-rich repeat</keyword>
<proteinExistence type="inferred from homology"/>
<evidence type="ECO:0000313" key="20">
    <source>
        <dbReference type="EMBL" id="CAG7718042.1"/>
    </source>
</evidence>
<dbReference type="GO" id="GO:0046872">
    <property type="term" value="F:metal ion binding"/>
    <property type="evidence" value="ECO:0007669"/>
    <property type="project" value="UniProtKB-KW"/>
</dbReference>
<comment type="catalytic activity">
    <reaction evidence="1">
        <text>Exonucleolytic cleavage of poly(A) to 5'-AMP.</text>
        <dbReference type="EC" id="3.1.13.4"/>
    </reaction>
</comment>
<dbReference type="InterPro" id="IPR050410">
    <property type="entry name" value="CCR4/nocturin_mRNA_transcr"/>
</dbReference>
<keyword evidence="10" id="KW-0479">Metal-binding</keyword>
<evidence type="ECO:0000256" key="6">
    <source>
        <dbReference type="ARBA" id="ARBA00012161"/>
    </source>
</evidence>
<sequence length="404" mass="45937">MKGNILSVDTSASPQTDPPQRPWLPLSTPTRSKPACIFTVLCYNVLCEKYATRQMYGYCPTWALDWQYRRKAIMSELKLYAADIICLQEVEMDQFYNFFLPELQPEGYHGIYAPKSRAKTMNESERKYVDGCAIFFRTAKFKLIKEHLMEFNQLAMLNSEGSDDMLNRVMTKDNIGLAALLEVREAAWDNGVPTETPPLLVCTAHIHWDPEFCDVKLVQTMMLMHELRLIAEEAEAAFNGTHPNERVHLLLCGDLNSLPDSGVVEFLQTSRVSAKHVDFKDLVYKSSLQRISYSSTSERTTEYTHPFRLASAYSNDVMPFTNYTFDFRGIIDYIFFSRPSMNVLGLLGPMEPNWLTENKVVGAPHPSIPSDHFPLLVELEVAVPSPNGTNETRSAGSTLPPHRR</sequence>
<gene>
    <name evidence="20" type="ORF">AFUS01_LOCUS7465</name>
</gene>
<evidence type="ECO:0000256" key="8">
    <source>
        <dbReference type="ARBA" id="ARBA00022614"/>
    </source>
</evidence>
<dbReference type="PANTHER" id="PTHR12121:SF100">
    <property type="entry name" value="POLY(A)-SPECIFIC RIBONUCLEASE"/>
    <property type="match status" value="1"/>
</dbReference>
<evidence type="ECO:0000256" key="15">
    <source>
        <dbReference type="ARBA" id="ARBA00023015"/>
    </source>
</evidence>
<dbReference type="InterPro" id="IPR005135">
    <property type="entry name" value="Endo/exonuclease/phosphatase"/>
</dbReference>
<keyword evidence="17" id="KW-0539">Nucleus</keyword>
<evidence type="ECO:0000256" key="13">
    <source>
        <dbReference type="ARBA" id="ARBA00022839"/>
    </source>
</evidence>
<organism evidence="20 21">
    <name type="scientific">Allacma fusca</name>
    <dbReference type="NCBI Taxonomy" id="39272"/>
    <lineage>
        <taxon>Eukaryota</taxon>
        <taxon>Metazoa</taxon>
        <taxon>Ecdysozoa</taxon>
        <taxon>Arthropoda</taxon>
        <taxon>Hexapoda</taxon>
        <taxon>Collembola</taxon>
        <taxon>Symphypleona</taxon>
        <taxon>Sminthuridae</taxon>
        <taxon>Allacma</taxon>
    </lineage>
</organism>
<keyword evidence="21" id="KW-1185">Reference proteome</keyword>